<dbReference type="InterPro" id="IPR006683">
    <property type="entry name" value="Thioestr_dom"/>
</dbReference>
<protein>
    <submittedName>
        <fullName evidence="3">ABC Superfamily</fullName>
    </submittedName>
</protein>
<dbReference type="SUPFAM" id="SSF54637">
    <property type="entry name" value="Thioesterase/thiol ester dehydrase-isomerase"/>
    <property type="match status" value="2"/>
</dbReference>
<dbReference type="AlphaFoldDB" id="A0A2P4XE03"/>
<dbReference type="FunFam" id="3.10.129.10:FF:000055">
    <property type="entry name" value="ATP-binding Cassette (ABC) superfamily"/>
    <property type="match status" value="1"/>
</dbReference>
<dbReference type="Proteomes" id="UP000237271">
    <property type="component" value="Unassembled WGS sequence"/>
</dbReference>
<dbReference type="Gene3D" id="3.10.129.10">
    <property type="entry name" value="Hotdog Thioesterase"/>
    <property type="match status" value="2"/>
</dbReference>
<dbReference type="PANTHER" id="PTHR11049:SF24">
    <property type="entry name" value="CYTOSOLIC ACYL COENZYME A THIOESTER HYDROLASE"/>
    <property type="match status" value="1"/>
</dbReference>
<sequence>MLLKALVGTVKDFWRMRQMPTQVRPKDTQSVITDVIVRRIPIQTRRTSISKAFVLISQGDESQKGKLLNAGPILALMDVVAGAISYRLSMGAAATISFDRVDLVKPVFHGDHVRLEGEVIGLGKSSMAVQVNVFRHDITTDTLEHTHDAIITMVAINRFGRPRKCLPELYDADCADYCLKMSQLAKQRKELSFQWRNEQDAVDELSFIKQSDLLLVKSKAEYVAVSETEVEVRNCFLPRNLNPHDTVFGGDLLSWMVRSHTKTKEMKKLRRCAFLKDKIALHCAQKFTKSEKMVTIAMNRVLFKLPILMLDMVRMRARVVYVDHFHLEVEVEVFIHSILHGGERKSHSGYFTVLNLDGNNKFKPIEKGLKIDENKQNEMRMLLKAQKRLKFEEEDTNLDTLKSRILAGEFAADQLKHH</sequence>
<keyword evidence="1" id="KW-0378">Hydrolase</keyword>
<dbReference type="GO" id="GO:0009062">
    <property type="term" value="P:fatty acid catabolic process"/>
    <property type="evidence" value="ECO:0007669"/>
    <property type="project" value="TreeGrafter"/>
</dbReference>
<proteinExistence type="predicted"/>
<dbReference type="CDD" id="cd03442">
    <property type="entry name" value="BFIT_BACH"/>
    <property type="match status" value="2"/>
</dbReference>
<dbReference type="GO" id="GO:0006637">
    <property type="term" value="P:acyl-CoA metabolic process"/>
    <property type="evidence" value="ECO:0007669"/>
    <property type="project" value="TreeGrafter"/>
</dbReference>
<dbReference type="InterPro" id="IPR033120">
    <property type="entry name" value="HOTDOG_ACOT"/>
</dbReference>
<dbReference type="OrthoDB" id="331699at2759"/>
<evidence type="ECO:0000313" key="3">
    <source>
        <dbReference type="EMBL" id="POM63776.1"/>
    </source>
</evidence>
<dbReference type="PROSITE" id="PS51770">
    <property type="entry name" value="HOTDOG_ACOT"/>
    <property type="match status" value="2"/>
</dbReference>
<comment type="caution">
    <text evidence="3">The sequence shown here is derived from an EMBL/GenBank/DDBJ whole genome shotgun (WGS) entry which is preliminary data.</text>
</comment>
<evidence type="ECO:0000259" key="2">
    <source>
        <dbReference type="PROSITE" id="PS51770"/>
    </source>
</evidence>
<evidence type="ECO:0000313" key="4">
    <source>
        <dbReference type="Proteomes" id="UP000237271"/>
    </source>
</evidence>
<evidence type="ECO:0000256" key="1">
    <source>
        <dbReference type="ARBA" id="ARBA00022801"/>
    </source>
</evidence>
<gene>
    <name evidence="3" type="ORF">PHPALM_20778</name>
</gene>
<accession>A0A2P4XE03</accession>
<keyword evidence="4" id="KW-1185">Reference proteome</keyword>
<dbReference type="Pfam" id="PF03061">
    <property type="entry name" value="4HBT"/>
    <property type="match status" value="1"/>
</dbReference>
<dbReference type="PANTHER" id="PTHR11049">
    <property type="entry name" value="ACYL COENZYME A THIOESTER HYDROLASE"/>
    <property type="match status" value="1"/>
</dbReference>
<dbReference type="InterPro" id="IPR040170">
    <property type="entry name" value="Cytosol_ACT"/>
</dbReference>
<feature type="domain" description="HotDog ACOT-type" evidence="2">
    <location>
        <begin position="45"/>
        <end position="159"/>
    </location>
</feature>
<name>A0A2P4XE03_9STRA</name>
<dbReference type="GO" id="GO:0005829">
    <property type="term" value="C:cytosol"/>
    <property type="evidence" value="ECO:0007669"/>
    <property type="project" value="TreeGrafter"/>
</dbReference>
<reference evidence="3 4" key="1">
    <citation type="journal article" date="2017" name="Genome Biol. Evol.">
        <title>Phytophthora megakarya and P. palmivora, closely related causal agents of cacao black pod rot, underwent increases in genome sizes and gene numbers by different mechanisms.</title>
        <authorList>
            <person name="Ali S.S."/>
            <person name="Shao J."/>
            <person name="Lary D.J."/>
            <person name="Kronmiller B."/>
            <person name="Shen D."/>
            <person name="Strem M.D."/>
            <person name="Amoako-Attah I."/>
            <person name="Akrofi A.Y."/>
            <person name="Begoude B.A."/>
            <person name="Ten Hoopen G.M."/>
            <person name="Coulibaly K."/>
            <person name="Kebe B.I."/>
            <person name="Melnick R.L."/>
            <person name="Guiltinan M.J."/>
            <person name="Tyler B.M."/>
            <person name="Meinhardt L.W."/>
            <person name="Bailey B.A."/>
        </authorList>
    </citation>
    <scope>NUCLEOTIDE SEQUENCE [LARGE SCALE GENOMIC DNA]</scope>
    <source>
        <strain evidence="4">sbr112.9</strain>
    </source>
</reference>
<dbReference type="InterPro" id="IPR029069">
    <property type="entry name" value="HotDog_dom_sf"/>
</dbReference>
<feature type="domain" description="HotDog ACOT-type" evidence="2">
    <location>
        <begin position="226"/>
        <end position="359"/>
    </location>
</feature>
<dbReference type="EMBL" id="NCKW01011307">
    <property type="protein sequence ID" value="POM63776.1"/>
    <property type="molecule type" value="Genomic_DNA"/>
</dbReference>
<organism evidence="3 4">
    <name type="scientific">Phytophthora palmivora</name>
    <dbReference type="NCBI Taxonomy" id="4796"/>
    <lineage>
        <taxon>Eukaryota</taxon>
        <taxon>Sar</taxon>
        <taxon>Stramenopiles</taxon>
        <taxon>Oomycota</taxon>
        <taxon>Peronosporomycetes</taxon>
        <taxon>Peronosporales</taxon>
        <taxon>Peronosporaceae</taxon>
        <taxon>Phytophthora</taxon>
    </lineage>
</organism>
<dbReference type="GO" id="GO:0052816">
    <property type="term" value="F:long-chain fatty acyl-CoA hydrolase activity"/>
    <property type="evidence" value="ECO:0007669"/>
    <property type="project" value="TreeGrafter"/>
</dbReference>